<accession>A0A4Q4KID8</accession>
<name>A0A4Q4KID8_9FLAO</name>
<evidence type="ECO:0000313" key="2">
    <source>
        <dbReference type="Proteomes" id="UP000293952"/>
    </source>
</evidence>
<dbReference type="InterPro" id="IPR035986">
    <property type="entry name" value="PKD_dom_sf"/>
</dbReference>
<organism evidence="1 2">
    <name type="scientific">Brumimicrobium glaciale</name>
    <dbReference type="NCBI Taxonomy" id="200475"/>
    <lineage>
        <taxon>Bacteria</taxon>
        <taxon>Pseudomonadati</taxon>
        <taxon>Bacteroidota</taxon>
        <taxon>Flavobacteriia</taxon>
        <taxon>Flavobacteriales</taxon>
        <taxon>Crocinitomicaceae</taxon>
        <taxon>Brumimicrobium</taxon>
    </lineage>
</organism>
<dbReference type="Gene3D" id="2.60.40.740">
    <property type="match status" value="5"/>
</dbReference>
<gene>
    <name evidence="1" type="ORF">ERX46_14160</name>
</gene>
<dbReference type="Pfam" id="PF13585">
    <property type="entry name" value="CHU_C"/>
    <property type="match status" value="1"/>
</dbReference>
<dbReference type="SUPFAM" id="SSF49299">
    <property type="entry name" value="PKD domain"/>
    <property type="match status" value="2"/>
</dbReference>
<reference evidence="1 2" key="1">
    <citation type="submission" date="2019-02" db="EMBL/GenBank/DDBJ databases">
        <title>Genome sequence of the sea-ice species Brumimicrobium glaciale.</title>
        <authorList>
            <person name="Bowman J.P."/>
        </authorList>
    </citation>
    <scope>NUCLEOTIDE SEQUENCE [LARGE SCALE GENOMIC DNA]</scope>
    <source>
        <strain evidence="1 2">IC156</strain>
    </source>
</reference>
<dbReference type="InterPro" id="IPR025667">
    <property type="entry name" value="SprB_repeat"/>
</dbReference>
<evidence type="ECO:0000313" key="1">
    <source>
        <dbReference type="EMBL" id="RYM32417.1"/>
    </source>
</evidence>
<proteinExistence type="predicted"/>
<dbReference type="Proteomes" id="UP000293952">
    <property type="component" value="Unassembled WGS sequence"/>
</dbReference>
<dbReference type="Gene3D" id="2.60.40.10">
    <property type="entry name" value="Immunoglobulins"/>
    <property type="match status" value="3"/>
</dbReference>
<dbReference type="Pfam" id="PF13573">
    <property type="entry name" value="SprB"/>
    <property type="match status" value="14"/>
</dbReference>
<dbReference type="EMBL" id="SETE01000006">
    <property type="protein sequence ID" value="RYM32417.1"/>
    <property type="molecule type" value="Genomic_DNA"/>
</dbReference>
<sequence>MKNSSFNALAFILLLFSFFFFTKEVKASHVAGGYIQIECTGVPGVYNVSLVLYRDCSGVNLGNNANINFTNTCGLNNINVNLTRVSQTEVSQVCIQQAGNTTCNNGPLPGYEEHVFEGTVNLGDCDTWTANYNLCCRNTVINLVNDDPFNVSTQINTATDNCNDTPSITAQPEPYVCINQPVSYNLGAFEPNGDSIVYSLVDAVQGINNPVPYTPGYTGAIPITGAAIDPVSGTITFTPTIVGAFVIVIRMIEYNSNGDIVTITDYEYQTYVENCNNQTPQPPAAGVTNVTGSIVQNGPNDLTLCQGNNGCFDIIFNDPDGTNALTVQSNIAQVLPGATVTTSGSNPLTLTICWTPTVTQGTETLNFLVQDDACPIVGQNNYAVTINVVDPGITSVITTTELCLGTDLGTATISMTGGNPPFVYTISGTQTGTNSTGLFDNLPPGNYNYTVNSGGGCDVNGTFVIDPGAPLPVTTSSINLTCNSSGDGSATITPSGGIAPFTYDWSQGGTPLTQNTQTISGLTAGTYDVTLTDNIGCTTDEIITITEPTVLTGTLLPTPANCNGSSDGEINVNTVSGGTSPYGFSLNGGTSQSGTSFNGLTAGSYEVEISDDHGCSLTLTSVVTEPTALLINIDISEDATCGANSGSINLSATGGISPYTYSIGGANQSTGVFTNLAPNTYTVTVTDGNGCSNSTTVTIADVIVPTAIIDNQINLSCFGGNNGQVIIGTTNAVAPITYSLNGGTPQASNSFAGLTAGTYTVEMIDGNGCFATTNVTITQPAVMNYTTTPTNASCQGDCNGQIVVAASGGTAPYTFSSNNGVSFGPSATLNNLCAGNIQIVVSDLNGCLANSVVNIAEPTGLTATLTGTDPDCNLGTDGEIQVAASGGTSPYLYSVNNGTPQSSNLLTGLSAGVYSVLVEDANGCQYTISQTLFNPPGITLNQLSNTSSNCGNNDGELEVGAVGTNGPFQYSINGSVNQASGIFPNITGGSYQVIVTNTIGCQDSSFFGINDIQMTGTLVSTTDISCFQGSDGAVEVINVGGALPIVFELDNNGATQSTGVFTGLSAGGHIATIVDNGLCVFTIPFTLIQPDKINFDGTIQNVDCNGASTGQIALINVVGGTGLYEYSIDNGNTYQPTSTFTGLAAGTHTITVRDDEGCTVDKDFIVQESSLITFTETVFDLNCNNDNTGVIQLAASNGNPGYTYSNDNGISFQNSSSFLGLSAGAYTMFVQDNLGCQVSRSIVVNEPAPITATYALQDATCFGVCDGEIQITANGGTPGYTYSIDNGINTTVNNTITGICASSFDIIIKDANGCVNTTNQAINEPSQVAFTSVETPSTCEDPNGEISITATGGTPAYTYSINNGASFVAGNSFTGLLAGTFNLVVEDNNGCPATGTQIVTNEASPTISMALGTDPSCNGGANGQVIVTAIGGTGGLFYSINSGAPQASATLTGLTAGSYSVTVEDANGCTDTETVVLGEPTPLTFTSVPTTLACFQNSSGSIAVTASGGTPVYQYSFNGGSTFNASSSNNFIAAGTYNIVVKDANNCQITGTETVTEPTQLVLDNATVTDANCKSACDGEIQLSVSGGMAPYTYDWLQGVAGVNDDLATQLCAGTYDFVIEDDNGCQVIDNAFVDEPDSVILTDIFETNITCNGDCDGEIEVISATATEFSIDGGTTFQTGNVFSNICANVYNLVAKDADGCLVERTVDIWEANQISLELTDDTTVCNNFNFKLVGTGLGGIQPYTYQWSNGGSLTDTLDIVAAQTDSYSLAIFDFNGCTVPAENVTVTVIPLLDMNIVTDTTICREGVATISAQGIDGLPAYAYTWSSGQTTSSIDVTPSVNTTYTATVTDQCGDQVSMDVIVELYPTPSANLVADKLSGCVPLDVNFLNITNPSDVGSNCVWTINEQTFNGCTGINYTFTEGGCYDVNLQIESPFGCMGDTTFFDYICVDEYPTASFNYSPDAPTTINNIVDFTNTSEGATNYEWTFEKEGTSSLISPTITFSNIEIGQEVTVCLIATSRFGCEDEVCDDILFKDEFIVYVPNSFTPDGDKYNPMFSPRFPPDSDIIEYRMQIYNRWGEIMFESFDSQVGWRGTYGTGSSNIVKEGTYIWKIQIVEGRDLKQREFIGHVTLLK</sequence>
<evidence type="ECO:0008006" key="3">
    <source>
        <dbReference type="Google" id="ProtNLM"/>
    </source>
</evidence>
<keyword evidence="2" id="KW-1185">Reference proteome</keyword>
<protein>
    <recommendedName>
        <fullName evidence="3">T9SS type B sorting domain-containing protein</fullName>
    </recommendedName>
</protein>
<dbReference type="RefSeq" id="WP_130094525.1">
    <property type="nucleotide sequence ID" value="NZ_SETE01000006.1"/>
</dbReference>
<dbReference type="InterPro" id="IPR013783">
    <property type="entry name" value="Ig-like_fold"/>
</dbReference>
<dbReference type="OrthoDB" id="607469at2"/>
<comment type="caution">
    <text evidence="1">The sequence shown here is derived from an EMBL/GenBank/DDBJ whole genome shotgun (WGS) entry which is preliminary data.</text>
</comment>